<dbReference type="Gene3D" id="2.40.150.20">
    <property type="entry name" value="Ribosomal protein L14"/>
    <property type="match status" value="1"/>
</dbReference>
<evidence type="ECO:0000259" key="9">
    <source>
        <dbReference type="PROSITE" id="PS50881"/>
    </source>
</evidence>
<evidence type="ECO:0000256" key="2">
    <source>
        <dbReference type="ARBA" id="ARBA00008080"/>
    </source>
</evidence>
<feature type="domain" description="S5 DRBM" evidence="9">
    <location>
        <begin position="316"/>
        <end position="379"/>
    </location>
</feature>
<dbReference type="SUPFAM" id="SSF56053">
    <property type="entry name" value="Ribosomal protein L6"/>
    <property type="match status" value="1"/>
</dbReference>
<name>A0ABQ7J5Z7_9APIC</name>
<dbReference type="PROSITE" id="PS50881">
    <property type="entry name" value="S5_DSRBD"/>
    <property type="match status" value="1"/>
</dbReference>
<dbReference type="EMBL" id="JADAQX010000767">
    <property type="protein sequence ID" value="KAF8819417.1"/>
    <property type="molecule type" value="Genomic_DNA"/>
</dbReference>
<evidence type="ECO:0000313" key="11">
    <source>
        <dbReference type="Proteomes" id="UP000823046"/>
    </source>
</evidence>
<dbReference type="GO" id="GO:0005840">
    <property type="term" value="C:ribosome"/>
    <property type="evidence" value="ECO:0007669"/>
    <property type="project" value="UniProtKB-KW"/>
</dbReference>
<dbReference type="Gene3D" id="3.30.1140.32">
    <property type="entry name" value="Ribosomal protein S3, C-terminal domain"/>
    <property type="match status" value="1"/>
</dbReference>
<accession>A0ABQ7J5Z7</accession>
<dbReference type="InterPro" id="IPR000218">
    <property type="entry name" value="Ribosomal_uL14"/>
</dbReference>
<dbReference type="SUPFAM" id="SSF54686">
    <property type="entry name" value="Ribosomal protein L16p/L10e"/>
    <property type="match status" value="1"/>
</dbReference>
<dbReference type="InterPro" id="IPR013810">
    <property type="entry name" value="Ribosomal_uS5_N"/>
</dbReference>
<evidence type="ECO:0000256" key="8">
    <source>
        <dbReference type="PROSITE-ProRule" id="PRU00268"/>
    </source>
</evidence>
<dbReference type="Pfam" id="PF00252">
    <property type="entry name" value="Ribosomal_L16"/>
    <property type="match status" value="1"/>
</dbReference>
<comment type="similarity">
    <text evidence="5">Belongs to the universal ribosomal protein uS3 family.</text>
</comment>
<evidence type="ECO:0000256" key="7">
    <source>
        <dbReference type="ARBA" id="ARBA00023274"/>
    </source>
</evidence>
<dbReference type="InterPro" id="IPR047863">
    <property type="entry name" value="Ribosomal_uS8_CS"/>
</dbReference>
<dbReference type="SUPFAM" id="SSF54570">
    <property type="entry name" value="Ribosomal protein S19"/>
    <property type="match status" value="1"/>
</dbReference>
<evidence type="ECO:0000256" key="3">
    <source>
        <dbReference type="ARBA" id="ARBA00008931"/>
    </source>
</evidence>
<dbReference type="Pfam" id="PF00238">
    <property type="entry name" value="Ribosomal_L14"/>
    <property type="match status" value="1"/>
</dbReference>
<gene>
    <name evidence="10" type="ORF">IE077_001053</name>
</gene>
<sequence length="465" mass="52976">MIKKFLLKLKTRNKSLILSKTFLHKTIYIYNGKEYIPIFVTQRKLGYSLAHMSFKTVFNLLLNNMIINYPTSYTIRGLKVQLAGRINGAEMAKKEVLKYGVVPLQSISNNIYYRNTTLSTKFGSLVNLNKIITSKPSDSRMGSGKGGNHQNVCLVKAGAILFEIKTTGSFFMVSDNTDNAVVLVDHNLNPLGSRILGSIPKSFKEKNYLKLTSIASECFMSHLKRFLNLKGLLLLTTSQGLVSISLAYKLGLGGCLKQFINNYSYQNKFYKELTISGLGYSHKIKFKIPSNVSYIIRADGLSLQLYSTNKILLGLIASQLKQIKKIECYKGKGIRYSYEQIKLKSNYDGWFGFGLGKDLNFNTALMKAYKNSLKHIFIIPRNFSHNFITKNPDVNYQSDFSEYFNHNCNSFFNLINNNLKLEFNLQKKYKFDIKTKKGLRFKHHLPVRGQKTKTNAKTASKLNII</sequence>
<dbReference type="InterPro" id="IPR036853">
    <property type="entry name" value="Ribosomal_uL14_sf"/>
</dbReference>
<dbReference type="Proteomes" id="UP000823046">
    <property type="component" value="Unassembled WGS sequence"/>
</dbReference>
<proteinExistence type="inferred from homology"/>
<dbReference type="SUPFAM" id="SSF50193">
    <property type="entry name" value="Ribosomal protein L14"/>
    <property type="match status" value="1"/>
</dbReference>
<evidence type="ECO:0000256" key="6">
    <source>
        <dbReference type="ARBA" id="ARBA00022980"/>
    </source>
</evidence>
<dbReference type="PROSITE" id="PS50159">
    <property type="entry name" value="RIBOSOMAL_S13_2"/>
    <property type="match status" value="1"/>
</dbReference>
<evidence type="ECO:0000256" key="5">
    <source>
        <dbReference type="ARBA" id="ARBA00010761"/>
    </source>
</evidence>
<comment type="similarity">
    <text evidence="2">Belongs to the universal ribosomal protein uS13 family.</text>
</comment>
<reference evidence="10 11" key="1">
    <citation type="journal article" date="2020" name="bioRxiv">
        <title>Metabolic contributions of an alphaproteobacterial endosymbiont in the apicomplexan Cardiosporidium cionae.</title>
        <authorList>
            <person name="Hunter E.S."/>
            <person name="Paight C.J."/>
            <person name="Lane C.E."/>
        </authorList>
    </citation>
    <scope>NUCLEOTIDE SEQUENCE [LARGE SCALE GENOMIC DNA]</scope>
    <source>
        <strain evidence="10">ESH_2018</strain>
    </source>
</reference>
<comment type="similarity">
    <text evidence="1">Belongs to the universal ribosomal protein uS19 family.</text>
</comment>
<protein>
    <submittedName>
        <fullName evidence="10">Ribosomal protein L14</fullName>
    </submittedName>
</protein>
<comment type="similarity">
    <text evidence="3">Belongs to the universal ribosomal protein uL16 family.</text>
</comment>
<dbReference type="InterPro" id="IPR036419">
    <property type="entry name" value="Ribosomal_S3_C_sf"/>
</dbReference>
<dbReference type="InterPro" id="IPR047873">
    <property type="entry name" value="Ribosomal_uL16"/>
</dbReference>
<dbReference type="InterPro" id="IPR036920">
    <property type="entry name" value="Ribosomal_uL16_sf"/>
</dbReference>
<dbReference type="Gene3D" id="3.90.930.12">
    <property type="entry name" value="Ribosomal protein L6, alpha-beta domain"/>
    <property type="match status" value="1"/>
</dbReference>
<dbReference type="InterPro" id="IPR036789">
    <property type="entry name" value="Ribosomal_uL6-like_a/b-dom_sf"/>
</dbReference>
<comment type="caution">
    <text evidence="10">The sequence shown here is derived from an EMBL/GenBank/DDBJ whole genome shotgun (WGS) entry which is preliminary data.</text>
</comment>
<dbReference type="Gene3D" id="4.10.910.10">
    <property type="entry name" value="30s ribosomal protein s13, domain 2"/>
    <property type="match status" value="1"/>
</dbReference>
<keyword evidence="7 8" id="KW-0687">Ribonucleoprotein</keyword>
<dbReference type="SUPFAM" id="SSF46946">
    <property type="entry name" value="S13-like H2TH domain"/>
    <property type="match status" value="1"/>
</dbReference>
<dbReference type="InterPro" id="IPR027437">
    <property type="entry name" value="Rbsml_uS13_C"/>
</dbReference>
<comment type="similarity">
    <text evidence="4">Belongs to the universal ribosomal protein uL14 family.</text>
</comment>
<keyword evidence="11" id="KW-1185">Reference proteome</keyword>
<dbReference type="PROSITE" id="PS00053">
    <property type="entry name" value="RIBOSOMAL_S8"/>
    <property type="match status" value="1"/>
</dbReference>
<keyword evidence="6 8" id="KW-0689">Ribosomal protein</keyword>
<dbReference type="Pfam" id="PF00189">
    <property type="entry name" value="Ribosomal_S3_C"/>
    <property type="match status" value="1"/>
</dbReference>
<dbReference type="SUPFAM" id="SSF54821">
    <property type="entry name" value="Ribosomal protein S3 C-terminal domain"/>
    <property type="match status" value="1"/>
</dbReference>
<evidence type="ECO:0000313" key="10">
    <source>
        <dbReference type="EMBL" id="KAF8819417.1"/>
    </source>
</evidence>
<dbReference type="InterPro" id="IPR023575">
    <property type="entry name" value="Ribosomal_uS19_SF"/>
</dbReference>
<dbReference type="InterPro" id="IPR010979">
    <property type="entry name" value="Ribosomal_uS13-like_H2TH"/>
</dbReference>
<evidence type="ECO:0000256" key="1">
    <source>
        <dbReference type="ARBA" id="ARBA00007345"/>
    </source>
</evidence>
<evidence type="ECO:0000256" key="4">
    <source>
        <dbReference type="ARBA" id="ARBA00010745"/>
    </source>
</evidence>
<dbReference type="InterPro" id="IPR001351">
    <property type="entry name" value="Ribosomal_uS3_C"/>
</dbReference>
<organism evidence="10 11">
    <name type="scientific">Cardiosporidium cionae</name>
    <dbReference type="NCBI Taxonomy" id="476202"/>
    <lineage>
        <taxon>Eukaryota</taxon>
        <taxon>Sar</taxon>
        <taxon>Alveolata</taxon>
        <taxon>Apicomplexa</taxon>
        <taxon>Aconoidasida</taxon>
        <taxon>Nephromycida</taxon>
        <taxon>Cardiosporidium</taxon>
    </lineage>
</organism>